<reference evidence="2" key="1">
    <citation type="submission" date="2023-07" db="EMBL/GenBank/DDBJ databases">
        <title>Genomic Encyclopedia of Type Strains, Phase IV (KMG-IV): sequencing the most valuable type-strain genomes for metagenomic binning, comparative biology and taxonomic classification.</title>
        <authorList>
            <person name="Goeker M."/>
        </authorList>
    </citation>
    <scope>NUCLEOTIDE SEQUENCE</scope>
    <source>
        <strain evidence="2">DSM 26174</strain>
    </source>
</reference>
<dbReference type="Gene3D" id="3.40.50.720">
    <property type="entry name" value="NAD(P)-binding Rossmann-like Domain"/>
    <property type="match status" value="1"/>
</dbReference>
<dbReference type="Pfam" id="PF00106">
    <property type="entry name" value="adh_short"/>
    <property type="match status" value="1"/>
</dbReference>
<dbReference type="InterPro" id="IPR052228">
    <property type="entry name" value="Sec_Metab_Biosynth_Oxidored"/>
</dbReference>
<dbReference type="SUPFAM" id="SSF51735">
    <property type="entry name" value="NAD(P)-binding Rossmann-fold domains"/>
    <property type="match status" value="1"/>
</dbReference>
<protein>
    <submittedName>
        <fullName evidence="2">NAD(P)-dependent dehydrogenase (Short-subunit alcohol dehydrogenase family)</fullName>
    </submittedName>
</protein>
<dbReference type="AlphaFoldDB" id="A0AAE4BV16"/>
<evidence type="ECO:0000313" key="2">
    <source>
        <dbReference type="EMBL" id="MDR6241407.1"/>
    </source>
</evidence>
<keyword evidence="3" id="KW-1185">Reference proteome</keyword>
<sequence length="279" mass="30792">MEKTALITGATDGIGKATAIALAKKDYTIHVLGIDKKRGEETLSTLNELNPNGKHKLFITDLSDLKQIDTFIHEYTQQYQSLDVLLLNAGIFQNKPTLSKSGIDLAFAIGYVSRYIFSVKLNPLLAKSRIGKVIHVNGSVVGEIKFNQLTNPKYNSMTSVWQNSVGSALLAYHWQSISSSKVAHMHWNPSIVNTQTVKSQSSIVRFLSKLAGMIEPEKAGQMLADNIDQTPRSESTGAFYVKGKKKKAKKSIANGTARLKELLQFSKKFTGIDIKESMN</sequence>
<organism evidence="2 3">
    <name type="scientific">Aureibacter tunicatorum</name>
    <dbReference type="NCBI Taxonomy" id="866807"/>
    <lineage>
        <taxon>Bacteria</taxon>
        <taxon>Pseudomonadati</taxon>
        <taxon>Bacteroidota</taxon>
        <taxon>Cytophagia</taxon>
        <taxon>Cytophagales</taxon>
        <taxon>Persicobacteraceae</taxon>
        <taxon>Aureibacter</taxon>
    </lineage>
</organism>
<dbReference type="EMBL" id="JAVDQD010000008">
    <property type="protein sequence ID" value="MDR6241407.1"/>
    <property type="molecule type" value="Genomic_DNA"/>
</dbReference>
<gene>
    <name evidence="2" type="ORF">HNQ88_004494</name>
</gene>
<dbReference type="InterPro" id="IPR002347">
    <property type="entry name" value="SDR_fam"/>
</dbReference>
<evidence type="ECO:0000256" key="1">
    <source>
        <dbReference type="ARBA" id="ARBA00023002"/>
    </source>
</evidence>
<dbReference type="PANTHER" id="PTHR47534">
    <property type="entry name" value="YALI0E05731P"/>
    <property type="match status" value="1"/>
</dbReference>
<dbReference type="Proteomes" id="UP001185092">
    <property type="component" value="Unassembled WGS sequence"/>
</dbReference>
<evidence type="ECO:0000313" key="3">
    <source>
        <dbReference type="Proteomes" id="UP001185092"/>
    </source>
</evidence>
<name>A0AAE4BV16_9BACT</name>
<dbReference type="GO" id="GO:0016491">
    <property type="term" value="F:oxidoreductase activity"/>
    <property type="evidence" value="ECO:0007669"/>
    <property type="project" value="UniProtKB-KW"/>
</dbReference>
<dbReference type="PRINTS" id="PR00081">
    <property type="entry name" value="GDHRDH"/>
</dbReference>
<keyword evidence="1" id="KW-0560">Oxidoreductase</keyword>
<accession>A0AAE4BV16</accession>
<dbReference type="InterPro" id="IPR036291">
    <property type="entry name" value="NAD(P)-bd_dom_sf"/>
</dbReference>
<comment type="caution">
    <text evidence="2">The sequence shown here is derived from an EMBL/GenBank/DDBJ whole genome shotgun (WGS) entry which is preliminary data.</text>
</comment>
<dbReference type="RefSeq" id="WP_309942138.1">
    <property type="nucleotide sequence ID" value="NZ_AP025306.1"/>
</dbReference>
<dbReference type="PANTHER" id="PTHR47534:SF3">
    <property type="entry name" value="ALCOHOL DEHYDROGENASE-LIKE C-TERMINAL DOMAIN-CONTAINING PROTEIN"/>
    <property type="match status" value="1"/>
</dbReference>
<proteinExistence type="predicted"/>